<dbReference type="Gene3D" id="2.60.200.20">
    <property type="match status" value="1"/>
</dbReference>
<evidence type="ECO:0000313" key="3">
    <source>
        <dbReference type="EMBL" id="QDS99612.1"/>
    </source>
</evidence>
<evidence type="ECO:0000259" key="1">
    <source>
        <dbReference type="PROSITE" id="PS50006"/>
    </source>
</evidence>
<name>A0A517MXK0_9BACT</name>
<dbReference type="InterPro" id="IPR035919">
    <property type="entry name" value="EAL_sf"/>
</dbReference>
<dbReference type="PROSITE" id="PS50883">
    <property type="entry name" value="EAL"/>
    <property type="match status" value="1"/>
</dbReference>
<dbReference type="InterPro" id="IPR001633">
    <property type="entry name" value="EAL_dom"/>
</dbReference>
<dbReference type="Pfam" id="PF00498">
    <property type="entry name" value="FHA"/>
    <property type="match status" value="1"/>
</dbReference>
<dbReference type="PROSITE" id="PS50006">
    <property type="entry name" value="FHA_DOMAIN"/>
    <property type="match status" value="1"/>
</dbReference>
<reference evidence="3 4" key="1">
    <citation type="submission" date="2019-02" db="EMBL/GenBank/DDBJ databases">
        <title>Deep-cultivation of Planctomycetes and their phenomic and genomic characterization uncovers novel biology.</title>
        <authorList>
            <person name="Wiegand S."/>
            <person name="Jogler M."/>
            <person name="Boedeker C."/>
            <person name="Pinto D."/>
            <person name="Vollmers J."/>
            <person name="Rivas-Marin E."/>
            <person name="Kohn T."/>
            <person name="Peeters S.H."/>
            <person name="Heuer A."/>
            <person name="Rast P."/>
            <person name="Oberbeckmann S."/>
            <person name="Bunk B."/>
            <person name="Jeske O."/>
            <person name="Meyerdierks A."/>
            <person name="Storesund J.E."/>
            <person name="Kallscheuer N."/>
            <person name="Luecker S."/>
            <person name="Lage O.M."/>
            <person name="Pohl T."/>
            <person name="Merkel B.J."/>
            <person name="Hornburger P."/>
            <person name="Mueller R.-W."/>
            <person name="Bruemmer F."/>
            <person name="Labrenz M."/>
            <person name="Spormann A.M."/>
            <person name="Op den Camp H."/>
            <person name="Overmann J."/>
            <person name="Amann R."/>
            <person name="Jetten M.S.M."/>
            <person name="Mascher T."/>
            <person name="Medema M.H."/>
            <person name="Devos D.P."/>
            <person name="Kaster A.-K."/>
            <person name="Ovreas L."/>
            <person name="Rohde M."/>
            <person name="Galperin M.Y."/>
            <person name="Jogler C."/>
        </authorList>
    </citation>
    <scope>NUCLEOTIDE SEQUENCE [LARGE SCALE GENOMIC DNA]</scope>
    <source>
        <strain evidence="3 4">HG15A2</strain>
    </source>
</reference>
<dbReference type="SUPFAM" id="SSF49879">
    <property type="entry name" value="SMAD/FHA domain"/>
    <property type="match status" value="1"/>
</dbReference>
<dbReference type="PANTHER" id="PTHR33121">
    <property type="entry name" value="CYCLIC DI-GMP PHOSPHODIESTERASE PDEF"/>
    <property type="match status" value="1"/>
</dbReference>
<dbReference type="Pfam" id="PF00563">
    <property type="entry name" value="EAL"/>
    <property type="match status" value="1"/>
</dbReference>
<evidence type="ECO:0000259" key="2">
    <source>
        <dbReference type="PROSITE" id="PS50883"/>
    </source>
</evidence>
<dbReference type="EMBL" id="CP036263">
    <property type="protein sequence ID" value="QDS99612.1"/>
    <property type="molecule type" value="Genomic_DNA"/>
</dbReference>
<protein>
    <submittedName>
        <fullName evidence="3">Putative EAL-domain containing protein YkuI</fullName>
    </submittedName>
</protein>
<dbReference type="CDD" id="cd00060">
    <property type="entry name" value="FHA"/>
    <property type="match status" value="1"/>
</dbReference>
<dbReference type="OrthoDB" id="9813903at2"/>
<dbReference type="Proteomes" id="UP000319852">
    <property type="component" value="Chromosome"/>
</dbReference>
<feature type="domain" description="EAL" evidence="2">
    <location>
        <begin position="126"/>
        <end position="366"/>
    </location>
</feature>
<gene>
    <name evidence="3" type="primary">ykuI</name>
    <name evidence="3" type="ORF">HG15A2_29380</name>
</gene>
<keyword evidence="4" id="KW-1185">Reference proteome</keyword>
<evidence type="ECO:0000313" key="4">
    <source>
        <dbReference type="Proteomes" id="UP000319852"/>
    </source>
</evidence>
<dbReference type="SUPFAM" id="SSF141868">
    <property type="entry name" value="EAL domain-like"/>
    <property type="match status" value="1"/>
</dbReference>
<dbReference type="InterPro" id="IPR000253">
    <property type="entry name" value="FHA_dom"/>
</dbReference>
<dbReference type="SMART" id="SM00052">
    <property type="entry name" value="EAL"/>
    <property type="match status" value="1"/>
</dbReference>
<dbReference type="InterPro" id="IPR008984">
    <property type="entry name" value="SMAD_FHA_dom_sf"/>
</dbReference>
<sequence length="366" mass="40613">MFVQAEEQAIATVNWQLCGQMHEDETVRQVRIDATPFTVGRRQDCSLVIPVATVSGQHAELNLNNEGLYVRDLQSSNGTFVNGIRIEDSFKLANGDLVQFAHMVFRVKNTSPIRNSQTLHDDAADRALALIQFDKLVTERAVIPHFQPIVNVSSREVIGYEILGRSRLFGLTSPHAMFSAAAVLGLEAELSRIMRNEGVRYSKDLPKRPLLFANTHPAEMEDSALLEFSLRELLELCDGDRLVLEIHEASVTQVGQMRELRAALNDMGIGLAYDDFGAGQARMLELVEVPPDYLKFDISLIRGINEASEGRQRMLSSLVSMVRDMGVAALAEGVETAGELETCEQLGFDHIQGYYFGKPALAKSFD</sequence>
<feature type="domain" description="FHA" evidence="1">
    <location>
        <begin position="37"/>
        <end position="86"/>
    </location>
</feature>
<dbReference type="AlphaFoldDB" id="A0A517MXK0"/>
<accession>A0A517MXK0</accession>
<organism evidence="3 4">
    <name type="scientific">Adhaeretor mobilis</name>
    <dbReference type="NCBI Taxonomy" id="1930276"/>
    <lineage>
        <taxon>Bacteria</taxon>
        <taxon>Pseudomonadati</taxon>
        <taxon>Planctomycetota</taxon>
        <taxon>Planctomycetia</taxon>
        <taxon>Pirellulales</taxon>
        <taxon>Lacipirellulaceae</taxon>
        <taxon>Adhaeretor</taxon>
    </lineage>
</organism>
<proteinExistence type="predicted"/>
<dbReference type="InterPro" id="IPR050706">
    <property type="entry name" value="Cyclic-di-GMP_PDE-like"/>
</dbReference>
<dbReference type="SMART" id="SM00240">
    <property type="entry name" value="FHA"/>
    <property type="match status" value="1"/>
</dbReference>
<dbReference type="GO" id="GO:0071111">
    <property type="term" value="F:cyclic-guanylate-specific phosphodiesterase activity"/>
    <property type="evidence" value="ECO:0007669"/>
    <property type="project" value="InterPro"/>
</dbReference>
<dbReference type="KEGG" id="amob:HG15A2_29380"/>
<dbReference type="CDD" id="cd01948">
    <property type="entry name" value="EAL"/>
    <property type="match status" value="1"/>
</dbReference>
<dbReference type="PANTHER" id="PTHR33121:SF76">
    <property type="entry name" value="SIGNALING PROTEIN"/>
    <property type="match status" value="1"/>
</dbReference>
<dbReference type="RefSeq" id="WP_145060800.1">
    <property type="nucleotide sequence ID" value="NZ_CP036263.1"/>
</dbReference>
<dbReference type="Gene3D" id="3.20.20.450">
    <property type="entry name" value="EAL domain"/>
    <property type="match status" value="1"/>
</dbReference>